<accession>A0A1E4RE99</accession>
<sequence length="481" mass="56895">MPDIAKVDFRNYPALRVLLYRLKHENFFGFLVIFILLIYSGIDFEYYSESCKNPDSLQRLDPLILEQVFEYLTQEEALALMKCCTKLNEIGRRRLYRLVEVNEKVFIQLGKKYGDLTNKGVIVNRYRIENTIINQRQFLKLVFGYKIPTGLVQRIHIQNFHFFYSPSFIKLLQEKFTTATIKLSTNCNEKRFFKENVSRCIHPYINCFIAERLTELEIQEEQLAQEDTKTPLLLVHLEKLVIRSKLDLTSNIWLSDWKVLFRVLKSLHIKGDVISMLGRMKDGDIENLGLDEFGCGFTENGHLRQFDPSFMSLIKWHHLKKLNLMCTEEYSWYMMRFSSFLETISFLSNELKSVSMKCLKSGFSTHRHGHKYGIFEDLLRVLSRKNIKLEVLELSIYGASFRAYRTGINFHLANLREFAWIDPSESDDLLRRIDQTNEDKDLIRDLLRDGTKLEFVNINDINYIIDRKFNHEYIEIIPSTE</sequence>
<evidence type="ECO:0000256" key="1">
    <source>
        <dbReference type="SAM" id="Phobius"/>
    </source>
</evidence>
<protein>
    <submittedName>
        <fullName evidence="2">Uncharacterized protein</fullName>
    </submittedName>
</protein>
<name>A0A1E4RE99_9ASCO</name>
<evidence type="ECO:0000313" key="3">
    <source>
        <dbReference type="Proteomes" id="UP000095085"/>
    </source>
</evidence>
<dbReference type="RefSeq" id="XP_020074661.1">
    <property type="nucleotide sequence ID" value="XM_020223120.1"/>
</dbReference>
<organism evidence="2 3">
    <name type="scientific">Hyphopichia burtonii NRRL Y-1933</name>
    <dbReference type="NCBI Taxonomy" id="984485"/>
    <lineage>
        <taxon>Eukaryota</taxon>
        <taxon>Fungi</taxon>
        <taxon>Dikarya</taxon>
        <taxon>Ascomycota</taxon>
        <taxon>Saccharomycotina</taxon>
        <taxon>Pichiomycetes</taxon>
        <taxon>Debaryomycetaceae</taxon>
        <taxon>Hyphopichia</taxon>
    </lineage>
</organism>
<keyword evidence="1" id="KW-1133">Transmembrane helix</keyword>
<proteinExistence type="predicted"/>
<dbReference type="AlphaFoldDB" id="A0A1E4RE99"/>
<dbReference type="EMBL" id="KV454544">
    <property type="protein sequence ID" value="ODV65594.1"/>
    <property type="molecule type" value="Genomic_DNA"/>
</dbReference>
<dbReference type="Proteomes" id="UP000095085">
    <property type="component" value="Unassembled WGS sequence"/>
</dbReference>
<keyword evidence="3" id="KW-1185">Reference proteome</keyword>
<keyword evidence="1" id="KW-0812">Transmembrane</keyword>
<evidence type="ECO:0000313" key="2">
    <source>
        <dbReference type="EMBL" id="ODV65594.1"/>
    </source>
</evidence>
<feature type="transmembrane region" description="Helical" evidence="1">
    <location>
        <begin position="26"/>
        <end position="42"/>
    </location>
</feature>
<keyword evidence="1" id="KW-0472">Membrane</keyword>
<dbReference type="GeneID" id="30997669"/>
<gene>
    <name evidence="2" type="ORF">HYPBUDRAFT_226977</name>
</gene>
<reference evidence="3" key="1">
    <citation type="submission" date="2016-05" db="EMBL/GenBank/DDBJ databases">
        <title>Comparative genomics of biotechnologically important yeasts.</title>
        <authorList>
            <consortium name="DOE Joint Genome Institute"/>
            <person name="Riley R."/>
            <person name="Haridas S."/>
            <person name="Wolfe K.H."/>
            <person name="Lopes M.R."/>
            <person name="Hittinger C.T."/>
            <person name="Goker M."/>
            <person name="Salamov A."/>
            <person name="Wisecaver J."/>
            <person name="Long T.M."/>
            <person name="Aerts A.L."/>
            <person name="Barry K."/>
            <person name="Choi C."/>
            <person name="Clum A."/>
            <person name="Coughlan A.Y."/>
            <person name="Deshpande S."/>
            <person name="Douglass A.P."/>
            <person name="Hanson S.J."/>
            <person name="Klenk H.-P."/>
            <person name="Labutti K."/>
            <person name="Lapidus A."/>
            <person name="Lindquist E."/>
            <person name="Lipzen A."/>
            <person name="Meier-Kolthoff J.P."/>
            <person name="Ohm R.A."/>
            <person name="Otillar R.P."/>
            <person name="Pangilinan J."/>
            <person name="Peng Y."/>
            <person name="Rokas A."/>
            <person name="Rosa C.A."/>
            <person name="Scheuner C."/>
            <person name="Sibirny A.A."/>
            <person name="Slot J.C."/>
            <person name="Stielow J.B."/>
            <person name="Sun H."/>
            <person name="Kurtzman C.P."/>
            <person name="Blackwell M."/>
            <person name="Grigoriev I.V."/>
            <person name="Jeffries T.W."/>
        </authorList>
    </citation>
    <scope>NUCLEOTIDE SEQUENCE [LARGE SCALE GENOMIC DNA]</scope>
    <source>
        <strain evidence="3">NRRL Y-1933</strain>
    </source>
</reference>